<dbReference type="FunFam" id="3.30.930.10:FF:000094">
    <property type="entry name" value="Lysine--tRNA ligase, mitochondrial"/>
    <property type="match status" value="1"/>
</dbReference>
<dbReference type="RefSeq" id="XP_020119793.1">
    <property type="nucleotide sequence ID" value="XM_020267647.1"/>
</dbReference>
<evidence type="ECO:0000256" key="8">
    <source>
        <dbReference type="RuleBase" id="RU003748"/>
    </source>
</evidence>
<dbReference type="EMBL" id="LFMY01000007">
    <property type="protein sequence ID" value="OKL59672.1"/>
    <property type="molecule type" value="Genomic_DNA"/>
</dbReference>
<dbReference type="InterPro" id="IPR006195">
    <property type="entry name" value="aa-tRNA-synth_II"/>
</dbReference>
<dbReference type="CDD" id="cd04322">
    <property type="entry name" value="LysRS_N"/>
    <property type="match status" value="1"/>
</dbReference>
<dbReference type="NCBIfam" id="TIGR00499">
    <property type="entry name" value="lysS_bact"/>
    <property type="match status" value="1"/>
</dbReference>
<dbReference type="Gene3D" id="2.40.50.140">
    <property type="entry name" value="Nucleic acid-binding proteins"/>
    <property type="match status" value="1"/>
</dbReference>
<evidence type="ECO:0000313" key="10">
    <source>
        <dbReference type="EMBL" id="OKL59672.1"/>
    </source>
</evidence>
<feature type="domain" description="Aminoacyl-transfer RNA synthetases class-II family profile" evidence="9">
    <location>
        <begin position="223"/>
        <end position="546"/>
    </location>
</feature>
<dbReference type="Pfam" id="PF00152">
    <property type="entry name" value="tRNA-synt_2"/>
    <property type="match status" value="1"/>
</dbReference>
<dbReference type="EC" id="6.1.1.6" evidence="1 8"/>
<dbReference type="PRINTS" id="PR00982">
    <property type="entry name" value="TRNASYNTHLYS"/>
</dbReference>
<evidence type="ECO:0000313" key="11">
    <source>
        <dbReference type="Proteomes" id="UP000214365"/>
    </source>
</evidence>
<protein>
    <recommendedName>
        <fullName evidence="1 8">Lysine--tRNA ligase</fullName>
        <ecNumber evidence="1 8">6.1.1.6</ecNumber>
    </recommendedName>
    <alternativeName>
        <fullName evidence="6 8">Lysyl-tRNA synthetase</fullName>
    </alternativeName>
</protein>
<evidence type="ECO:0000256" key="2">
    <source>
        <dbReference type="ARBA" id="ARBA00022598"/>
    </source>
</evidence>
<reference evidence="10 11" key="1">
    <citation type="submission" date="2015-06" db="EMBL/GenBank/DDBJ databases">
        <title>Talaromyces atroroseus IBT 11181 draft genome.</title>
        <authorList>
            <person name="Rasmussen K.B."/>
            <person name="Rasmussen S."/>
            <person name="Petersen B."/>
            <person name="Sicheritz-Ponten T."/>
            <person name="Mortensen U.H."/>
            <person name="Thrane U."/>
        </authorList>
    </citation>
    <scope>NUCLEOTIDE SEQUENCE [LARGE SCALE GENOMIC DNA]</scope>
    <source>
        <strain evidence="10 11">IBT 11181</strain>
    </source>
</reference>
<dbReference type="PROSITE" id="PS50862">
    <property type="entry name" value="AA_TRNA_LIGASE_II"/>
    <property type="match status" value="1"/>
</dbReference>
<dbReference type="SUPFAM" id="SSF55681">
    <property type="entry name" value="Class II aaRS and biotin synthetases"/>
    <property type="match status" value="1"/>
</dbReference>
<dbReference type="InterPro" id="IPR004364">
    <property type="entry name" value="Aa-tRNA-synt_II"/>
</dbReference>
<dbReference type="Pfam" id="PF01336">
    <property type="entry name" value="tRNA_anti-codon"/>
    <property type="match status" value="1"/>
</dbReference>
<dbReference type="GO" id="GO:0008033">
    <property type="term" value="P:tRNA processing"/>
    <property type="evidence" value="ECO:0007669"/>
    <property type="project" value="EnsemblFungi"/>
</dbReference>
<dbReference type="InterPro" id="IPR012340">
    <property type="entry name" value="NA-bd_OB-fold"/>
</dbReference>
<evidence type="ECO:0000256" key="7">
    <source>
        <dbReference type="ARBA" id="ARBA00048573"/>
    </source>
</evidence>
<dbReference type="PANTHER" id="PTHR42918">
    <property type="entry name" value="LYSYL-TRNA SYNTHETASE"/>
    <property type="match status" value="1"/>
</dbReference>
<dbReference type="InterPro" id="IPR004365">
    <property type="entry name" value="NA-bd_OB_tRNA"/>
</dbReference>
<dbReference type="SUPFAM" id="SSF50249">
    <property type="entry name" value="Nucleic acid-binding proteins"/>
    <property type="match status" value="1"/>
</dbReference>
<evidence type="ECO:0000256" key="6">
    <source>
        <dbReference type="ARBA" id="ARBA00030563"/>
    </source>
</evidence>
<dbReference type="GO" id="GO:0005739">
    <property type="term" value="C:mitochondrion"/>
    <property type="evidence" value="ECO:0007669"/>
    <property type="project" value="EnsemblFungi"/>
</dbReference>
<comment type="catalytic activity">
    <reaction evidence="7 8">
        <text>tRNA(Lys) + L-lysine + ATP = L-lysyl-tRNA(Lys) + AMP + diphosphate</text>
        <dbReference type="Rhea" id="RHEA:20792"/>
        <dbReference type="Rhea" id="RHEA-COMP:9696"/>
        <dbReference type="Rhea" id="RHEA-COMP:9697"/>
        <dbReference type="ChEBI" id="CHEBI:30616"/>
        <dbReference type="ChEBI" id="CHEBI:32551"/>
        <dbReference type="ChEBI" id="CHEBI:33019"/>
        <dbReference type="ChEBI" id="CHEBI:78442"/>
        <dbReference type="ChEBI" id="CHEBI:78529"/>
        <dbReference type="ChEBI" id="CHEBI:456215"/>
        <dbReference type="EC" id="6.1.1.6"/>
    </reaction>
</comment>
<evidence type="ECO:0000256" key="4">
    <source>
        <dbReference type="ARBA" id="ARBA00022840"/>
    </source>
</evidence>
<evidence type="ECO:0000256" key="3">
    <source>
        <dbReference type="ARBA" id="ARBA00022741"/>
    </source>
</evidence>
<dbReference type="InterPro" id="IPR018149">
    <property type="entry name" value="Lys-tRNA-synth_II_C"/>
</dbReference>
<keyword evidence="11" id="KW-1185">Reference proteome</keyword>
<dbReference type="InterPro" id="IPR002313">
    <property type="entry name" value="Lys-tRNA-ligase_II"/>
</dbReference>
<dbReference type="InterPro" id="IPR044136">
    <property type="entry name" value="Lys-tRNA-ligase_II_N"/>
</dbReference>
<name>A0A225AEH4_TALAT</name>
<dbReference type="AlphaFoldDB" id="A0A225AEH4"/>
<dbReference type="PANTHER" id="PTHR42918:SF5">
    <property type="entry name" value="LYSINE--TRNA LIGASE, MITOCHONDRIAL"/>
    <property type="match status" value="1"/>
</dbReference>
<keyword evidence="4" id="KW-0067">ATP-binding</keyword>
<keyword evidence="5" id="KW-0030">Aminoacyl-tRNA synthetase</keyword>
<proteinExistence type="predicted"/>
<sequence length="555" mass="62920">MQSIGPRRASQSLLGKLSQCCRASSVSSSHSKLARPLPLETPIRCNSTQSTAQQPGFADRVQEVQAAVQNAYPRLENSPNRLGVEEFRRRYDYLEPNQVVEEDKVVVQGRIRTYRLAGSKLIFFDIVQNDHKLQAMCNMRLLADVTPQKFKQLYRLLRRGDAFSITGKPHRTGRGELTVQVTELPTLLSPSLHDIPVDTKEHGTDAYPRHVQFLADKPTSDTLRIRSAIVQYIRQFFVGRDFMEVNTPIMAGEAGGATARPFVTAANEFPDKPLYLRIAPELWLKRLVIGGFDRVFEIGPSFRNEGIDKTHNPEFTTCEFYMAYANLEDVISMTERLFSGLAAHVSQCKERIESNIPDPSLKFTTPFRRIDFIPDLEAAMNRTLPDLSTATAEEDVKKLFEELSIPLPELPTLPRLMDKLCSTYLEPQCHEPTFIMHPPECLSPLSKSFIHPATQNRQRVAARCELFIQGSEYVNAYEEENSPWEQRRKFEQQAVFNQQTKESGGVDESYLQAMEWGLPPTGGWGCGIDRLAMLFTDSRRIGDVLPFRSLRAVSS</sequence>
<dbReference type="GeneID" id="31005092"/>
<comment type="caution">
    <text evidence="10">The sequence shown here is derived from an EMBL/GenBank/DDBJ whole genome shotgun (WGS) entry which is preliminary data.</text>
</comment>
<evidence type="ECO:0000256" key="5">
    <source>
        <dbReference type="ARBA" id="ARBA00023146"/>
    </source>
</evidence>
<gene>
    <name evidence="10" type="ORF">UA08_05336</name>
</gene>
<dbReference type="Gene3D" id="3.30.930.10">
    <property type="entry name" value="Bira Bifunctional Protein, Domain 2"/>
    <property type="match status" value="1"/>
</dbReference>
<dbReference type="STRING" id="1441469.A0A225AEH4"/>
<dbReference type="GO" id="GO:0004824">
    <property type="term" value="F:lysine-tRNA ligase activity"/>
    <property type="evidence" value="ECO:0007669"/>
    <property type="project" value="UniProtKB-EC"/>
</dbReference>
<keyword evidence="2" id="KW-0436">Ligase</keyword>
<dbReference type="GO" id="GO:0070154">
    <property type="term" value="P:mitochondrial lysyl-tRNA aminoacylation"/>
    <property type="evidence" value="ECO:0007669"/>
    <property type="project" value="EnsemblFungi"/>
</dbReference>
<evidence type="ECO:0000256" key="1">
    <source>
        <dbReference type="ARBA" id="ARBA00013166"/>
    </source>
</evidence>
<dbReference type="Proteomes" id="UP000214365">
    <property type="component" value="Unassembled WGS sequence"/>
</dbReference>
<dbReference type="InterPro" id="IPR045864">
    <property type="entry name" value="aa-tRNA-synth_II/BPL/LPL"/>
</dbReference>
<accession>A0A225AEH4</accession>
<dbReference type="OrthoDB" id="21243at2759"/>
<organism evidence="10 11">
    <name type="scientific">Talaromyces atroroseus</name>
    <dbReference type="NCBI Taxonomy" id="1441469"/>
    <lineage>
        <taxon>Eukaryota</taxon>
        <taxon>Fungi</taxon>
        <taxon>Dikarya</taxon>
        <taxon>Ascomycota</taxon>
        <taxon>Pezizomycotina</taxon>
        <taxon>Eurotiomycetes</taxon>
        <taxon>Eurotiomycetidae</taxon>
        <taxon>Eurotiales</taxon>
        <taxon>Trichocomaceae</taxon>
        <taxon>Talaromyces</taxon>
        <taxon>Talaromyces sect. Trachyspermi</taxon>
    </lineage>
</organism>
<keyword evidence="3" id="KW-0547">Nucleotide-binding</keyword>
<dbReference type="GO" id="GO:0005524">
    <property type="term" value="F:ATP binding"/>
    <property type="evidence" value="ECO:0007669"/>
    <property type="project" value="UniProtKB-KW"/>
</dbReference>
<dbReference type="GO" id="GO:0000049">
    <property type="term" value="F:tRNA binding"/>
    <property type="evidence" value="ECO:0007669"/>
    <property type="project" value="TreeGrafter"/>
</dbReference>
<evidence type="ECO:0000259" key="9">
    <source>
        <dbReference type="PROSITE" id="PS50862"/>
    </source>
</evidence>